<feature type="compositionally biased region" description="Polar residues" evidence="2">
    <location>
        <begin position="60"/>
        <end position="73"/>
    </location>
</feature>
<feature type="compositionally biased region" description="Low complexity" evidence="2">
    <location>
        <begin position="28"/>
        <end position="59"/>
    </location>
</feature>
<protein>
    <submittedName>
        <fullName evidence="4">Uncharacterized protein</fullName>
    </submittedName>
</protein>
<gene>
    <name evidence="4" type="ORF">FCN80_03525</name>
</gene>
<proteinExistence type="predicted"/>
<dbReference type="PROSITE" id="PS51979">
    <property type="entry name" value="YEBF_CMI"/>
    <property type="match status" value="1"/>
</dbReference>
<dbReference type="Pfam" id="PF13995">
    <property type="entry name" value="YebF"/>
    <property type="match status" value="1"/>
</dbReference>
<feature type="compositionally biased region" description="Basic and acidic residues" evidence="2">
    <location>
        <begin position="181"/>
        <end position="194"/>
    </location>
</feature>
<sequence>MHKSGSGLVGALVLGLLLSPHVLAALQTPSTGTSSSTAPASADASAATQPAADTSQATSPTSENSATPSTSQNAVPPVPATPQPSPKPPAAKIAPVPDQKAPSSSQDNAGSAGAEKTAPVEKPAAKPAPAEKTESKPAPAEKTESKPAPAEKPVKKSASAEKTTVKSAQKKNAEKAAATAKESDKTKPAAKATDVRTFKVSACPDLNAIQVADLIKQDYTENRFPRFEDDKQALGSDNIVAWVNPEDVTGTGDDWQAPLQVRGAAADRSYQVSLDCQKGEISYSLKK</sequence>
<dbReference type="EMBL" id="SZPQ01000002">
    <property type="protein sequence ID" value="TKI08231.1"/>
    <property type="molecule type" value="Genomic_DNA"/>
</dbReference>
<dbReference type="RefSeq" id="WP_136988504.1">
    <property type="nucleotide sequence ID" value="NZ_SZPQ01000002.1"/>
</dbReference>
<feature type="chain" id="PRO_5047507991" evidence="3">
    <location>
        <begin position="25"/>
        <end position="287"/>
    </location>
</feature>
<feature type="compositionally biased region" description="Pro residues" evidence="2">
    <location>
        <begin position="76"/>
        <end position="89"/>
    </location>
</feature>
<organism evidence="4 5">
    <name type="scientific">Martelella alba</name>
    <dbReference type="NCBI Taxonomy" id="2590451"/>
    <lineage>
        <taxon>Bacteria</taxon>
        <taxon>Pseudomonadati</taxon>
        <taxon>Pseudomonadota</taxon>
        <taxon>Alphaproteobacteria</taxon>
        <taxon>Hyphomicrobiales</taxon>
        <taxon>Aurantimonadaceae</taxon>
        <taxon>Martelella</taxon>
    </lineage>
</organism>
<evidence type="ECO:0000256" key="1">
    <source>
        <dbReference type="ARBA" id="ARBA00023157"/>
    </source>
</evidence>
<feature type="signal peptide" evidence="3">
    <location>
        <begin position="1"/>
        <end position="24"/>
    </location>
</feature>
<keyword evidence="1" id="KW-1015">Disulfide bond</keyword>
<keyword evidence="5" id="KW-1185">Reference proteome</keyword>
<dbReference type="Gene3D" id="3.10.450.300">
    <property type="entry name" value="YebF/Colicin-M immunity protein"/>
    <property type="match status" value="1"/>
</dbReference>
<dbReference type="InterPro" id="IPR038703">
    <property type="entry name" value="YebF/Cmi_sf"/>
</dbReference>
<evidence type="ECO:0000256" key="2">
    <source>
        <dbReference type="SAM" id="MobiDB-lite"/>
    </source>
</evidence>
<feature type="compositionally biased region" description="Low complexity" evidence="2">
    <location>
        <begin position="114"/>
        <end position="128"/>
    </location>
</feature>
<feature type="region of interest" description="Disordered" evidence="2">
    <location>
        <begin position="28"/>
        <end position="194"/>
    </location>
</feature>
<evidence type="ECO:0000313" key="4">
    <source>
        <dbReference type="EMBL" id="TKI08231.1"/>
    </source>
</evidence>
<dbReference type="Proteomes" id="UP000305202">
    <property type="component" value="Unassembled WGS sequence"/>
</dbReference>
<feature type="compositionally biased region" description="Basic and acidic residues" evidence="2">
    <location>
        <begin position="129"/>
        <end position="145"/>
    </location>
</feature>
<keyword evidence="3" id="KW-0732">Signal</keyword>
<name>A0ABY2SR67_9HYPH</name>
<comment type="caution">
    <text evidence="4">The sequence shown here is derived from an EMBL/GenBank/DDBJ whole genome shotgun (WGS) entry which is preliminary data.</text>
</comment>
<evidence type="ECO:0000313" key="5">
    <source>
        <dbReference type="Proteomes" id="UP000305202"/>
    </source>
</evidence>
<dbReference type="InterPro" id="IPR025603">
    <property type="entry name" value="YebF/ColM_immunity"/>
</dbReference>
<dbReference type="NCBIfam" id="NF041240">
    <property type="entry name" value="YebF_not_Cmi"/>
    <property type="match status" value="1"/>
</dbReference>
<evidence type="ECO:0000256" key="3">
    <source>
        <dbReference type="SAM" id="SignalP"/>
    </source>
</evidence>
<accession>A0ABY2SR67</accession>
<reference evidence="4 5" key="1">
    <citation type="submission" date="2019-04" db="EMBL/GenBank/DDBJ databases">
        <authorList>
            <person name="Li M."/>
            <person name="Gao C."/>
        </authorList>
    </citation>
    <scope>NUCLEOTIDE SEQUENCE [LARGE SCALE GENOMIC DNA]</scope>
    <source>
        <strain evidence="4 5">BGMRC 2031</strain>
    </source>
</reference>